<gene>
    <name evidence="3" type="ORF">Pmani_027603</name>
</gene>
<feature type="transmembrane region" description="Helical" evidence="2">
    <location>
        <begin position="39"/>
        <end position="58"/>
    </location>
</feature>
<evidence type="ECO:0000256" key="2">
    <source>
        <dbReference type="SAM" id="Phobius"/>
    </source>
</evidence>
<keyword evidence="2" id="KW-0812">Transmembrane</keyword>
<name>A0AAE1P3Y8_9EUCA</name>
<keyword evidence="4" id="KW-1185">Reference proteome</keyword>
<feature type="region of interest" description="Disordered" evidence="1">
    <location>
        <begin position="1"/>
        <end position="26"/>
    </location>
</feature>
<accession>A0AAE1P3Y8</accession>
<evidence type="ECO:0000256" key="1">
    <source>
        <dbReference type="SAM" id="MobiDB-lite"/>
    </source>
</evidence>
<comment type="caution">
    <text evidence="3">The sequence shown here is derived from an EMBL/GenBank/DDBJ whole genome shotgun (WGS) entry which is preliminary data.</text>
</comment>
<protein>
    <submittedName>
        <fullName evidence="3">Uncharacterized protein</fullName>
    </submittedName>
</protein>
<evidence type="ECO:0000313" key="3">
    <source>
        <dbReference type="EMBL" id="KAK4300175.1"/>
    </source>
</evidence>
<dbReference type="Proteomes" id="UP001292094">
    <property type="component" value="Unassembled WGS sequence"/>
</dbReference>
<organism evidence="3 4">
    <name type="scientific">Petrolisthes manimaculis</name>
    <dbReference type="NCBI Taxonomy" id="1843537"/>
    <lineage>
        <taxon>Eukaryota</taxon>
        <taxon>Metazoa</taxon>
        <taxon>Ecdysozoa</taxon>
        <taxon>Arthropoda</taxon>
        <taxon>Crustacea</taxon>
        <taxon>Multicrustacea</taxon>
        <taxon>Malacostraca</taxon>
        <taxon>Eumalacostraca</taxon>
        <taxon>Eucarida</taxon>
        <taxon>Decapoda</taxon>
        <taxon>Pleocyemata</taxon>
        <taxon>Anomura</taxon>
        <taxon>Galatheoidea</taxon>
        <taxon>Porcellanidae</taxon>
        <taxon>Petrolisthes</taxon>
    </lineage>
</organism>
<keyword evidence="2" id="KW-1133">Transmembrane helix</keyword>
<dbReference type="AlphaFoldDB" id="A0AAE1P3Y8"/>
<dbReference type="EMBL" id="JAWZYT010003102">
    <property type="protein sequence ID" value="KAK4300175.1"/>
    <property type="molecule type" value="Genomic_DNA"/>
</dbReference>
<proteinExistence type="predicted"/>
<reference evidence="3" key="1">
    <citation type="submission" date="2023-11" db="EMBL/GenBank/DDBJ databases">
        <title>Genome assemblies of two species of porcelain crab, Petrolisthes cinctipes and Petrolisthes manimaculis (Anomura: Porcellanidae).</title>
        <authorList>
            <person name="Angst P."/>
        </authorList>
    </citation>
    <scope>NUCLEOTIDE SEQUENCE</scope>
    <source>
        <strain evidence="3">PB745_02</strain>
        <tissue evidence="3">Gill</tissue>
    </source>
</reference>
<sequence length="177" mass="20020">MTCGERGEYGNGDDMWTERHQTSPPAVPLDSDKMQCANIFFILSIGFASAALAISQIAEQFVTKMKIISPGMPFEVSTSEGIISNKFELEEGEAASVRCPHIYLPRPRYQRLVISDGQTYDELYSSDSDIFMAEEEYIFEEDFSIELIESEPYMLLDHERAARPQVECIIERSPASQ</sequence>
<keyword evidence="2" id="KW-0472">Membrane</keyword>
<evidence type="ECO:0000313" key="4">
    <source>
        <dbReference type="Proteomes" id="UP001292094"/>
    </source>
</evidence>